<dbReference type="InterPro" id="IPR029016">
    <property type="entry name" value="GAF-like_dom_sf"/>
</dbReference>
<dbReference type="EC" id="2.7.13.3" evidence="3"/>
<dbReference type="SMART" id="SM00448">
    <property type="entry name" value="REC"/>
    <property type="match status" value="2"/>
</dbReference>
<dbReference type="InterPro" id="IPR035965">
    <property type="entry name" value="PAS-like_dom_sf"/>
</dbReference>
<sequence>MTSESSLEFLPERGEMAQRLRELDWSKTPLGEPGTWPQNLRTALSLCLSSRFPILIWWGADFRILYNDAYIPFLGANKHPAALMQPGQVCWSEIWGSIGPMLEGVYQSGQATWSHDAQYFFDRDLPREEVYVTFTYGPILAADGVTVEGVFCPCTETTEKIVSARRLEILRKLGAQPLRAHGLKAPAEGLCAVMSESRMDVPFCLIYRCGDGGTELLASTGVDAPAAMAPAAWPLDAVAQAALPQTIALAPLGLALPGGPWDDPAQWARVVPMRWTADGSVSGIMVLGVSSRRPLDDAYRDFLDLVAHHAASTIANAAAYEQESRRAEALAELDQAKTTFFSNVSHEFRTPLTLILGPLEQALGEQGGQLDRGALQMLHRNALRLQKLVNSLLDFSRIEGGAIAARASPTDLVRATMEHASAFRSMIEAAGLTLRVQCDELRDAVWLDRDLYEKILLNLLSNAFKYTLQGSIEVILSDRGSSVALSVRDTGIGIASEELPRIFERFHRVESAAARTHEGTGIGLALVRELVTLLGGSISVESQPGVGSTFTVTLPKGGKPMTPAVAAASLEATTAGAGAPYLQEAARWTAAPAEAPPSSAAESGRPVVLCADDNADMRDYLHGLLSSKYALRLAGDGASALRSARQEPPDLVISDVMMPGMDGLSLLQALRSDERTRAIPVILLSARAGEEARVEGMQAGADDYLIKPFAARELQARVDAHLRLAMLRRQAYAALRANERRLRAIIDQLPVGVGVCDASGEWILANALMERCAPHAVPSARPELAARWSGWDEHGDPVPPENWPGKRALRGEMVMPGTEMQYLAEDGQERWMRVSAAPLRTENGELVGACTVVQDITELMRAEQELRLAHRRKDEFLAMLAHELRNPLAPLHNGLHMLRLSGAGDERTRRVHDMLARQVSHMARLVDDLLDISRITKGKILLRKAPVDLGEVLRHALEASRESVEAEGHTLRVDLPEEPLMVEADAVRLAQVVSNLLNNAVKYTDRGGEICVRASREADGNLLMSVRDNGRGIPADMLASVFEPFTQVDRVQGEGGLGLGLTLVRRLVELHGGGVEARSPGPGAGSEFLVHLPAMGAAAATLPRTVQASPARSLGRILVVDDSPDSGDTTAMVLQALGADVRSVGDGPAALAMLDGFRPDVMLVDIGMPGMDGYEVARRVRACPLAADIVLIAMTGWGQEEDLRRSRDAGFDHHLVKPMDFDRLESLLNDLPRRRAEAG</sequence>
<dbReference type="Gene3D" id="3.30.450.20">
    <property type="entry name" value="PAS domain"/>
    <property type="match status" value="2"/>
</dbReference>
<dbReference type="InterPro" id="IPR013656">
    <property type="entry name" value="PAS_4"/>
</dbReference>
<dbReference type="CDD" id="cd17580">
    <property type="entry name" value="REC_2_DhkD-like"/>
    <property type="match status" value="1"/>
</dbReference>
<dbReference type="SMART" id="SM00388">
    <property type="entry name" value="HisKA"/>
    <property type="match status" value="2"/>
</dbReference>
<keyword evidence="7 14" id="KW-0418">Kinase</keyword>
<comment type="subcellular location">
    <subcellularLocation>
        <location evidence="2">Cell inner membrane</location>
        <topology evidence="2">Multi-pass membrane protein</topology>
    </subcellularLocation>
</comment>
<keyword evidence="9" id="KW-0902">Two-component regulatory system</keyword>
<dbReference type="PROSITE" id="PS50110">
    <property type="entry name" value="RESPONSE_REGULATORY"/>
    <property type="match status" value="2"/>
</dbReference>
<comment type="catalytic activity">
    <reaction evidence="1">
        <text>ATP + protein L-histidine = ADP + protein N-phospho-L-histidine.</text>
        <dbReference type="EC" id="2.7.13.3"/>
    </reaction>
</comment>
<feature type="modified residue" description="4-aspartylphosphate" evidence="10">
    <location>
        <position position="1165"/>
    </location>
</feature>
<dbReference type="InterPro" id="IPR004358">
    <property type="entry name" value="Sig_transdc_His_kin-like_C"/>
</dbReference>
<dbReference type="EMBL" id="CADILH010000002">
    <property type="protein sequence ID" value="CAB3930403.1"/>
    <property type="molecule type" value="Genomic_DNA"/>
</dbReference>
<dbReference type="Pfam" id="PF00512">
    <property type="entry name" value="HisKA"/>
    <property type="match status" value="2"/>
</dbReference>
<dbReference type="SUPFAM" id="SSF47384">
    <property type="entry name" value="Homodimeric domain of signal transducing histidine kinase"/>
    <property type="match status" value="2"/>
</dbReference>
<evidence type="ECO:0000256" key="1">
    <source>
        <dbReference type="ARBA" id="ARBA00000085"/>
    </source>
</evidence>
<feature type="domain" description="PAC" evidence="13">
    <location>
        <begin position="816"/>
        <end position="868"/>
    </location>
</feature>
<dbReference type="SUPFAM" id="SSF55781">
    <property type="entry name" value="GAF domain-like"/>
    <property type="match status" value="1"/>
</dbReference>
<evidence type="ECO:0000259" key="11">
    <source>
        <dbReference type="PROSITE" id="PS50109"/>
    </source>
</evidence>
<dbReference type="GO" id="GO:0000155">
    <property type="term" value="F:phosphorelay sensor kinase activity"/>
    <property type="evidence" value="ECO:0007669"/>
    <property type="project" value="InterPro"/>
</dbReference>
<dbReference type="InterPro" id="IPR000014">
    <property type="entry name" value="PAS"/>
</dbReference>
<keyword evidence="5 14" id="KW-0808">Transferase</keyword>
<dbReference type="Gene3D" id="1.10.287.130">
    <property type="match status" value="2"/>
</dbReference>
<keyword evidence="6" id="KW-0547">Nucleotide-binding</keyword>
<dbReference type="InterPro" id="IPR000700">
    <property type="entry name" value="PAS-assoc_C"/>
</dbReference>
<evidence type="ECO:0000256" key="5">
    <source>
        <dbReference type="ARBA" id="ARBA00022679"/>
    </source>
</evidence>
<dbReference type="RefSeq" id="WP_254604465.1">
    <property type="nucleotide sequence ID" value="NZ_CADILH010000002.1"/>
</dbReference>
<dbReference type="SUPFAM" id="SSF52172">
    <property type="entry name" value="CheY-like"/>
    <property type="match status" value="2"/>
</dbReference>
<evidence type="ECO:0000256" key="10">
    <source>
        <dbReference type="PROSITE-ProRule" id="PRU00169"/>
    </source>
</evidence>
<keyword evidence="4 10" id="KW-0597">Phosphoprotein</keyword>
<dbReference type="InterPro" id="IPR005467">
    <property type="entry name" value="His_kinase_dom"/>
</dbReference>
<dbReference type="InterPro" id="IPR036890">
    <property type="entry name" value="HATPase_C_sf"/>
</dbReference>
<dbReference type="NCBIfam" id="TIGR00229">
    <property type="entry name" value="sensory_box"/>
    <property type="match status" value="1"/>
</dbReference>
<dbReference type="FunFam" id="3.30.565.10:FF:000037">
    <property type="entry name" value="Hybrid sensor histidine kinase/response regulator"/>
    <property type="match status" value="1"/>
</dbReference>
<dbReference type="GO" id="GO:0005886">
    <property type="term" value="C:plasma membrane"/>
    <property type="evidence" value="ECO:0007669"/>
    <property type="project" value="UniProtKB-SubCell"/>
</dbReference>
<name>A0A6S7F2R0_9BURK</name>
<dbReference type="Pfam" id="PF08448">
    <property type="entry name" value="PAS_4"/>
    <property type="match status" value="1"/>
</dbReference>
<evidence type="ECO:0000256" key="6">
    <source>
        <dbReference type="ARBA" id="ARBA00022741"/>
    </source>
</evidence>
<dbReference type="SUPFAM" id="SSF55874">
    <property type="entry name" value="ATPase domain of HSP90 chaperone/DNA topoisomerase II/histidine kinase"/>
    <property type="match status" value="2"/>
</dbReference>
<evidence type="ECO:0000313" key="15">
    <source>
        <dbReference type="Proteomes" id="UP000494183"/>
    </source>
</evidence>
<feature type="domain" description="Histidine kinase" evidence="11">
    <location>
        <begin position="879"/>
        <end position="1096"/>
    </location>
</feature>
<dbReference type="Pfam" id="PF02518">
    <property type="entry name" value="HATPase_c"/>
    <property type="match status" value="2"/>
</dbReference>
<reference evidence="14 15" key="1">
    <citation type="submission" date="2020-04" db="EMBL/GenBank/DDBJ databases">
        <authorList>
            <person name="De Canck E."/>
        </authorList>
    </citation>
    <scope>NUCLEOTIDE SEQUENCE [LARGE SCALE GENOMIC DNA]</scope>
    <source>
        <strain evidence="14 15">LMG 6000</strain>
    </source>
</reference>
<evidence type="ECO:0000256" key="9">
    <source>
        <dbReference type="ARBA" id="ARBA00023012"/>
    </source>
</evidence>
<dbReference type="PRINTS" id="PR00344">
    <property type="entry name" value="BCTRLSENSOR"/>
</dbReference>
<dbReference type="InterPro" id="IPR001789">
    <property type="entry name" value="Sig_transdc_resp-reg_receiver"/>
</dbReference>
<dbReference type="Pfam" id="PF00072">
    <property type="entry name" value="Response_reg"/>
    <property type="match status" value="2"/>
</dbReference>
<dbReference type="PROSITE" id="PS50109">
    <property type="entry name" value="HIS_KIN"/>
    <property type="match status" value="2"/>
</dbReference>
<accession>A0A6S7F2R0</accession>
<dbReference type="Proteomes" id="UP000494183">
    <property type="component" value="Unassembled WGS sequence"/>
</dbReference>
<evidence type="ECO:0000256" key="2">
    <source>
        <dbReference type="ARBA" id="ARBA00004429"/>
    </source>
</evidence>
<dbReference type="PROSITE" id="PS50113">
    <property type="entry name" value="PAC"/>
    <property type="match status" value="1"/>
</dbReference>
<dbReference type="InterPro" id="IPR036097">
    <property type="entry name" value="HisK_dim/P_sf"/>
</dbReference>
<keyword evidence="8" id="KW-0067">ATP-binding</keyword>
<evidence type="ECO:0000256" key="8">
    <source>
        <dbReference type="ARBA" id="ARBA00022840"/>
    </source>
</evidence>
<dbReference type="Gene3D" id="3.30.565.10">
    <property type="entry name" value="Histidine kinase-like ATPase, C-terminal domain"/>
    <property type="match status" value="2"/>
</dbReference>
<dbReference type="SMART" id="SM00387">
    <property type="entry name" value="HATPase_c"/>
    <property type="match status" value="2"/>
</dbReference>
<protein>
    <recommendedName>
        <fullName evidence="3">histidine kinase</fullName>
        <ecNumber evidence="3">2.7.13.3</ecNumber>
    </recommendedName>
</protein>
<feature type="domain" description="Response regulatory" evidence="12">
    <location>
        <begin position="607"/>
        <end position="722"/>
    </location>
</feature>
<dbReference type="InterPro" id="IPR001610">
    <property type="entry name" value="PAC"/>
</dbReference>
<evidence type="ECO:0000256" key="3">
    <source>
        <dbReference type="ARBA" id="ARBA00012438"/>
    </source>
</evidence>
<feature type="modified residue" description="4-aspartylphosphate" evidence="10">
    <location>
        <position position="655"/>
    </location>
</feature>
<feature type="domain" description="Response regulatory" evidence="12">
    <location>
        <begin position="1116"/>
        <end position="1232"/>
    </location>
</feature>
<keyword evidence="15" id="KW-1185">Reference proteome</keyword>
<dbReference type="InterPro" id="IPR011006">
    <property type="entry name" value="CheY-like_superfamily"/>
</dbReference>
<gene>
    <name evidence="14" type="primary">rcsC_5</name>
    <name evidence="14" type="ORF">LMG6000_01457</name>
</gene>
<dbReference type="CDD" id="cd16922">
    <property type="entry name" value="HATPase_EvgS-ArcB-TorS-like"/>
    <property type="match status" value="1"/>
</dbReference>
<evidence type="ECO:0000256" key="7">
    <source>
        <dbReference type="ARBA" id="ARBA00022777"/>
    </source>
</evidence>
<evidence type="ECO:0000259" key="13">
    <source>
        <dbReference type="PROSITE" id="PS50113"/>
    </source>
</evidence>
<organism evidence="14 15">
    <name type="scientific">Achromobacter insolitus</name>
    <dbReference type="NCBI Taxonomy" id="217204"/>
    <lineage>
        <taxon>Bacteria</taxon>
        <taxon>Pseudomonadati</taxon>
        <taxon>Pseudomonadota</taxon>
        <taxon>Betaproteobacteria</taxon>
        <taxon>Burkholderiales</taxon>
        <taxon>Alcaligenaceae</taxon>
        <taxon>Achromobacter</taxon>
    </lineage>
</organism>
<proteinExistence type="predicted"/>
<dbReference type="Gene3D" id="3.40.50.2300">
    <property type="match status" value="2"/>
</dbReference>
<feature type="domain" description="Histidine kinase" evidence="11">
    <location>
        <begin position="343"/>
        <end position="558"/>
    </location>
</feature>
<evidence type="ECO:0000256" key="4">
    <source>
        <dbReference type="ARBA" id="ARBA00022553"/>
    </source>
</evidence>
<dbReference type="GO" id="GO:0005524">
    <property type="term" value="F:ATP binding"/>
    <property type="evidence" value="ECO:0007669"/>
    <property type="project" value="UniProtKB-KW"/>
</dbReference>
<dbReference type="InterPro" id="IPR003661">
    <property type="entry name" value="HisK_dim/P_dom"/>
</dbReference>
<evidence type="ECO:0000259" key="12">
    <source>
        <dbReference type="PROSITE" id="PS50110"/>
    </source>
</evidence>
<dbReference type="Gene3D" id="3.30.450.40">
    <property type="match status" value="1"/>
</dbReference>
<dbReference type="PANTHER" id="PTHR43547:SF2">
    <property type="entry name" value="HYBRID SIGNAL TRANSDUCTION HISTIDINE KINASE C"/>
    <property type="match status" value="1"/>
</dbReference>
<dbReference type="PANTHER" id="PTHR43547">
    <property type="entry name" value="TWO-COMPONENT HISTIDINE KINASE"/>
    <property type="match status" value="1"/>
</dbReference>
<dbReference type="SMART" id="SM00086">
    <property type="entry name" value="PAC"/>
    <property type="match status" value="1"/>
</dbReference>
<dbReference type="CDD" id="cd00075">
    <property type="entry name" value="HATPase"/>
    <property type="match status" value="1"/>
</dbReference>
<dbReference type="AlphaFoldDB" id="A0A6S7F2R0"/>
<dbReference type="FunFam" id="3.30.565.10:FF:000006">
    <property type="entry name" value="Sensor histidine kinase WalK"/>
    <property type="match status" value="1"/>
</dbReference>
<dbReference type="SUPFAM" id="SSF55785">
    <property type="entry name" value="PYP-like sensor domain (PAS domain)"/>
    <property type="match status" value="1"/>
</dbReference>
<dbReference type="InterPro" id="IPR003594">
    <property type="entry name" value="HATPase_dom"/>
</dbReference>
<dbReference type="CDD" id="cd00082">
    <property type="entry name" value="HisKA"/>
    <property type="match status" value="2"/>
</dbReference>
<evidence type="ECO:0000313" key="14">
    <source>
        <dbReference type="EMBL" id="CAB3930403.1"/>
    </source>
</evidence>